<organism evidence="1 2">
    <name type="scientific">Heliomicrobium undosum</name>
    <dbReference type="NCBI Taxonomy" id="121734"/>
    <lineage>
        <taxon>Bacteria</taxon>
        <taxon>Bacillati</taxon>
        <taxon>Bacillota</taxon>
        <taxon>Clostridia</taxon>
        <taxon>Eubacteriales</taxon>
        <taxon>Heliobacteriaceae</taxon>
        <taxon>Heliomicrobium</taxon>
    </lineage>
</organism>
<evidence type="ECO:0000313" key="2">
    <source>
        <dbReference type="Proteomes" id="UP000463470"/>
    </source>
</evidence>
<reference evidence="1 2" key="1">
    <citation type="submission" date="2020-01" db="EMBL/GenBank/DDBJ databases">
        <title>Whole-genome sequence of Heliobacterium undosum DSM 13378.</title>
        <authorList>
            <person name="Kyndt J.A."/>
            <person name="Meyer T.E."/>
        </authorList>
    </citation>
    <scope>NUCLEOTIDE SEQUENCE [LARGE SCALE GENOMIC DNA]</scope>
    <source>
        <strain evidence="1 2">DSM 13378</strain>
    </source>
</reference>
<proteinExistence type="predicted"/>
<name>A0A845LDP6_9FIRM</name>
<evidence type="ECO:0000313" key="1">
    <source>
        <dbReference type="EMBL" id="MZP31041.1"/>
    </source>
</evidence>
<keyword evidence="2" id="KW-1185">Reference proteome</keyword>
<dbReference type="EMBL" id="WXEY01000024">
    <property type="protein sequence ID" value="MZP31041.1"/>
    <property type="molecule type" value="Genomic_DNA"/>
</dbReference>
<protein>
    <submittedName>
        <fullName evidence="1">Uncharacterized protein</fullName>
    </submittedName>
</protein>
<dbReference type="RefSeq" id="WP_161259562.1">
    <property type="nucleotide sequence ID" value="NZ_WXEY01000024.1"/>
</dbReference>
<dbReference type="AlphaFoldDB" id="A0A845LDP6"/>
<comment type="caution">
    <text evidence="1">The sequence shown here is derived from an EMBL/GenBank/DDBJ whole genome shotgun (WGS) entry which is preliminary data.</text>
</comment>
<dbReference type="OrthoDB" id="3078315at2"/>
<accession>A0A845LDP6</accession>
<gene>
    <name evidence="1" type="ORF">GTO91_15100</name>
</gene>
<sequence>MAAKEKIPGPISGMIDPGPIAGLIGPALKDSVKQVEEFIHKHQIPSIDHLVTSYTMKGVDAKKLELPVDRHISLQLKNGGMKIPHLHLNDHIYVLNQEQWKEFSGIMLAKLRERINQTNSVSFEQLVELSSAVDKLT</sequence>
<dbReference type="Proteomes" id="UP000463470">
    <property type="component" value="Unassembled WGS sequence"/>
</dbReference>